<accession>A0A5M6BXV9</accession>
<evidence type="ECO:0000256" key="1">
    <source>
        <dbReference type="ARBA" id="ARBA00004127"/>
    </source>
</evidence>
<feature type="compositionally biased region" description="Basic and acidic residues" evidence="7">
    <location>
        <begin position="150"/>
        <end position="164"/>
    </location>
</feature>
<feature type="transmembrane region" description="Helical" evidence="8">
    <location>
        <begin position="39"/>
        <end position="57"/>
    </location>
</feature>
<dbReference type="EMBL" id="CP144056">
    <property type="protein sequence ID" value="WWD19085.1"/>
    <property type="molecule type" value="Genomic_DNA"/>
</dbReference>
<evidence type="ECO:0000256" key="5">
    <source>
        <dbReference type="ARBA" id="ARBA00023034"/>
    </source>
</evidence>
<feature type="transmembrane region" description="Helical" evidence="8">
    <location>
        <begin position="6"/>
        <end position="27"/>
    </location>
</feature>
<sequence length="358" mass="37252">MGLLLLLAQSLCMFAASFIVGYIPLWFKSGTSGKRLKAISVMGMGLLVGAALTIIIPEGVSTLFAALPADRQGRDETAIHAIGISLLLGFALMLLIESLTPHPPHSPPSSPSSSPPASRSPSIDSTTRPSPQHLNSQSPILIKSIPSRSGRKDEHKHGQECKTDNAVHGLNATLGMVIHGAADGIALGASSLSGHGSLGLIVFLAVLVHKGPTALGLTTTLLSLSLSATAIRRRLIIFSFAAPTGAILTYLLVSAFGNTSMGSGKNGDVDTLGWYTGIALLFSGGSFLYVATVIQPLSATSSDQHSNAHHSHADEEEGHDGLDEHGEPTLGKYERMGLLALGMGAPVLLSWLVGDDDH</sequence>
<keyword evidence="3 8" id="KW-0812">Transmembrane</keyword>
<dbReference type="RefSeq" id="XP_031859948.1">
    <property type="nucleotide sequence ID" value="XM_032005701.1"/>
</dbReference>
<gene>
    <name evidence="9" type="ORF">CI109_103543</name>
</gene>
<dbReference type="AlphaFoldDB" id="A0A5M6BXV9"/>
<dbReference type="PANTHER" id="PTHR16133">
    <property type="entry name" value="SOLUTE CARRIER FAMILY 39 ZINC TRANSPORTER , MEMBER 9-RELATED"/>
    <property type="match status" value="1"/>
</dbReference>
<reference evidence="9" key="1">
    <citation type="submission" date="2017-08" db="EMBL/GenBank/DDBJ databases">
        <authorList>
            <person name="Cuomo C."/>
            <person name="Billmyre B."/>
            <person name="Heitman J."/>
        </authorList>
    </citation>
    <scope>NUCLEOTIDE SEQUENCE</scope>
    <source>
        <strain evidence="9">CBS 12478</strain>
    </source>
</reference>
<dbReference type="Proteomes" id="UP000322225">
    <property type="component" value="Chromosome 6"/>
</dbReference>
<evidence type="ECO:0000256" key="4">
    <source>
        <dbReference type="ARBA" id="ARBA00022989"/>
    </source>
</evidence>
<comment type="subcellular location">
    <subcellularLocation>
        <location evidence="1">Endomembrane system</location>
        <topology evidence="1">Multi-pass membrane protein</topology>
    </subcellularLocation>
    <subcellularLocation>
        <location evidence="2">Golgi apparatus membrane</location>
    </subcellularLocation>
</comment>
<feature type="compositionally biased region" description="Polar residues" evidence="7">
    <location>
        <begin position="123"/>
        <end position="139"/>
    </location>
</feature>
<evidence type="ECO:0000313" key="10">
    <source>
        <dbReference type="Proteomes" id="UP000322225"/>
    </source>
</evidence>
<feature type="region of interest" description="Disordered" evidence="7">
    <location>
        <begin position="301"/>
        <end position="327"/>
    </location>
</feature>
<feature type="transmembrane region" description="Helical" evidence="8">
    <location>
        <begin position="235"/>
        <end position="253"/>
    </location>
</feature>
<protein>
    <submittedName>
        <fullName evidence="9">Uncharacterized protein</fullName>
    </submittedName>
</protein>
<dbReference type="InterPro" id="IPR045891">
    <property type="entry name" value="ZIP9"/>
</dbReference>
<dbReference type="OrthoDB" id="19859at2759"/>
<keyword evidence="4 8" id="KW-1133">Transmembrane helix</keyword>
<evidence type="ECO:0000256" key="2">
    <source>
        <dbReference type="ARBA" id="ARBA00004394"/>
    </source>
</evidence>
<dbReference type="InterPro" id="IPR003689">
    <property type="entry name" value="ZIP"/>
</dbReference>
<keyword evidence="10" id="KW-1185">Reference proteome</keyword>
<dbReference type="GO" id="GO:0006829">
    <property type="term" value="P:zinc ion transport"/>
    <property type="evidence" value="ECO:0007669"/>
    <property type="project" value="InterPro"/>
</dbReference>
<name>A0A5M6BXV9_9TREE</name>
<dbReference type="GO" id="GO:0046873">
    <property type="term" value="F:metal ion transmembrane transporter activity"/>
    <property type="evidence" value="ECO:0007669"/>
    <property type="project" value="InterPro"/>
</dbReference>
<dbReference type="GeneID" id="43589852"/>
<evidence type="ECO:0000313" key="9">
    <source>
        <dbReference type="EMBL" id="WWD19085.1"/>
    </source>
</evidence>
<feature type="compositionally biased region" description="Pro residues" evidence="7">
    <location>
        <begin position="102"/>
        <end position="114"/>
    </location>
</feature>
<feature type="transmembrane region" description="Helical" evidence="8">
    <location>
        <begin position="273"/>
        <end position="294"/>
    </location>
</feature>
<organism evidence="9 10">
    <name type="scientific">Kwoniella shandongensis</name>
    <dbReference type="NCBI Taxonomy" id="1734106"/>
    <lineage>
        <taxon>Eukaryota</taxon>
        <taxon>Fungi</taxon>
        <taxon>Dikarya</taxon>
        <taxon>Basidiomycota</taxon>
        <taxon>Agaricomycotina</taxon>
        <taxon>Tremellomycetes</taxon>
        <taxon>Tremellales</taxon>
        <taxon>Cryptococcaceae</taxon>
        <taxon>Kwoniella</taxon>
    </lineage>
</organism>
<keyword evidence="5" id="KW-0333">Golgi apparatus</keyword>
<dbReference type="Pfam" id="PF02535">
    <property type="entry name" value="Zip"/>
    <property type="match status" value="1"/>
</dbReference>
<proteinExistence type="predicted"/>
<dbReference type="PANTHER" id="PTHR16133:SF0">
    <property type="entry name" value="ZINC_IRON REGULATED TRANSPORTER-RELATED PROTEIN 102B, ISOFORM E"/>
    <property type="match status" value="1"/>
</dbReference>
<feature type="transmembrane region" description="Helical" evidence="8">
    <location>
        <begin position="336"/>
        <end position="354"/>
    </location>
</feature>
<evidence type="ECO:0000256" key="6">
    <source>
        <dbReference type="ARBA" id="ARBA00023136"/>
    </source>
</evidence>
<reference evidence="9" key="2">
    <citation type="submission" date="2024-01" db="EMBL/GenBank/DDBJ databases">
        <title>Comparative genomics of Cryptococcus and Kwoniella reveals pathogenesis evolution and contrasting modes of karyotype evolution via chromosome fusion or intercentromeric recombination.</title>
        <authorList>
            <person name="Coelho M.A."/>
            <person name="David-Palma M."/>
            <person name="Shea T."/>
            <person name="Bowers K."/>
            <person name="McGinley-Smith S."/>
            <person name="Mohammad A.W."/>
            <person name="Gnirke A."/>
            <person name="Yurkov A.M."/>
            <person name="Nowrousian M."/>
            <person name="Sun S."/>
            <person name="Cuomo C.A."/>
            <person name="Heitman J."/>
        </authorList>
    </citation>
    <scope>NUCLEOTIDE SEQUENCE</scope>
    <source>
        <strain evidence="9">CBS 12478</strain>
    </source>
</reference>
<dbReference type="GO" id="GO:0000139">
    <property type="term" value="C:Golgi membrane"/>
    <property type="evidence" value="ECO:0007669"/>
    <property type="project" value="UniProtKB-SubCell"/>
</dbReference>
<evidence type="ECO:0000256" key="7">
    <source>
        <dbReference type="SAM" id="MobiDB-lite"/>
    </source>
</evidence>
<dbReference type="KEGG" id="ksn:43589852"/>
<evidence type="ECO:0000256" key="8">
    <source>
        <dbReference type="SAM" id="Phobius"/>
    </source>
</evidence>
<evidence type="ECO:0000256" key="3">
    <source>
        <dbReference type="ARBA" id="ARBA00022692"/>
    </source>
</evidence>
<keyword evidence="6 8" id="KW-0472">Membrane</keyword>
<feature type="region of interest" description="Disordered" evidence="7">
    <location>
        <begin position="102"/>
        <end position="164"/>
    </location>
</feature>
<feature type="transmembrane region" description="Helical" evidence="8">
    <location>
        <begin position="77"/>
        <end position="96"/>
    </location>
</feature>